<evidence type="ECO:0000256" key="1">
    <source>
        <dbReference type="SAM" id="Phobius"/>
    </source>
</evidence>
<keyword evidence="3" id="KW-1185">Reference proteome</keyword>
<organism evidence="2 3">
    <name type="scientific">Portunus trituberculatus</name>
    <name type="common">Swimming crab</name>
    <name type="synonym">Neptunus trituberculatus</name>
    <dbReference type="NCBI Taxonomy" id="210409"/>
    <lineage>
        <taxon>Eukaryota</taxon>
        <taxon>Metazoa</taxon>
        <taxon>Ecdysozoa</taxon>
        <taxon>Arthropoda</taxon>
        <taxon>Crustacea</taxon>
        <taxon>Multicrustacea</taxon>
        <taxon>Malacostraca</taxon>
        <taxon>Eumalacostraca</taxon>
        <taxon>Eucarida</taxon>
        <taxon>Decapoda</taxon>
        <taxon>Pleocyemata</taxon>
        <taxon>Brachyura</taxon>
        <taxon>Eubrachyura</taxon>
        <taxon>Portunoidea</taxon>
        <taxon>Portunidae</taxon>
        <taxon>Portuninae</taxon>
        <taxon>Portunus</taxon>
    </lineage>
</organism>
<name>A0A5B7JQR8_PORTR</name>
<comment type="caution">
    <text evidence="2">The sequence shown here is derived from an EMBL/GenBank/DDBJ whole genome shotgun (WGS) entry which is preliminary data.</text>
</comment>
<sequence>MDGGGETQRCDGVGKRRWERGDQGETMLNKLWCSDQHFVNNIRLEAEAQRKLASCVALTSANWHRRGSDGVNKGLVPVIDFTGLFVVFATLFSCLPYLFLSLSHNIDPLLPKERQTSKYKE</sequence>
<accession>A0A5B7JQR8</accession>
<feature type="transmembrane region" description="Helical" evidence="1">
    <location>
        <begin position="75"/>
        <end position="99"/>
    </location>
</feature>
<reference evidence="2" key="1">
    <citation type="submission" date="2019-05" db="EMBL/GenBank/DDBJ databases">
        <title>Another draft genome of Portunus trituberculatus and its Hox gene families provides insights of decapod evolution.</title>
        <authorList>
            <person name="Jeong J.-H."/>
            <person name="Song I."/>
            <person name="Kim S."/>
            <person name="Choi T."/>
            <person name="Kim D."/>
            <person name="Ryu S."/>
            <person name="Kim W."/>
        </authorList>
    </citation>
    <scope>NUCLEOTIDE SEQUENCE [LARGE SCALE GENOMIC DNA]</scope>
    <source>
        <tissue evidence="2">Muscle</tissue>
    </source>
</reference>
<evidence type="ECO:0000313" key="2">
    <source>
        <dbReference type="EMBL" id="MPC95378.1"/>
    </source>
</evidence>
<keyword evidence="1" id="KW-0472">Membrane</keyword>
<keyword evidence="1" id="KW-1133">Transmembrane helix</keyword>
<dbReference type="AlphaFoldDB" id="A0A5B7JQR8"/>
<keyword evidence="1" id="KW-0812">Transmembrane</keyword>
<protein>
    <submittedName>
        <fullName evidence="2">Uncharacterized protein</fullName>
    </submittedName>
</protein>
<evidence type="ECO:0000313" key="3">
    <source>
        <dbReference type="Proteomes" id="UP000324222"/>
    </source>
</evidence>
<dbReference type="Proteomes" id="UP000324222">
    <property type="component" value="Unassembled WGS sequence"/>
</dbReference>
<dbReference type="EMBL" id="VSRR010102000">
    <property type="protein sequence ID" value="MPC95378.1"/>
    <property type="molecule type" value="Genomic_DNA"/>
</dbReference>
<proteinExistence type="predicted"/>
<gene>
    <name evidence="2" type="ORF">E2C01_090586</name>
</gene>